<dbReference type="InterPro" id="IPR012349">
    <property type="entry name" value="Split_barrel_FMN-bd"/>
</dbReference>
<dbReference type="SUPFAM" id="SSF50475">
    <property type="entry name" value="FMN-binding split barrel"/>
    <property type="match status" value="1"/>
</dbReference>
<gene>
    <name evidence="2" type="ORF">BDZ94DRAFT_1151143</name>
</gene>
<keyword evidence="3" id="KW-1185">Reference proteome</keyword>
<evidence type="ECO:0000259" key="1">
    <source>
        <dbReference type="Pfam" id="PF12766"/>
    </source>
</evidence>
<proteinExistence type="predicted"/>
<reference evidence="2" key="1">
    <citation type="submission" date="2020-11" db="EMBL/GenBank/DDBJ databases">
        <authorList>
            <consortium name="DOE Joint Genome Institute"/>
            <person name="Ahrendt S."/>
            <person name="Riley R."/>
            <person name="Andreopoulos W."/>
            <person name="Labutti K."/>
            <person name="Pangilinan J."/>
            <person name="Ruiz-Duenas F.J."/>
            <person name="Barrasa J.M."/>
            <person name="Sanchez-Garcia M."/>
            <person name="Camarero S."/>
            <person name="Miyauchi S."/>
            <person name="Serrano A."/>
            <person name="Linde D."/>
            <person name="Babiker R."/>
            <person name="Drula E."/>
            <person name="Ayuso-Fernandez I."/>
            <person name="Pacheco R."/>
            <person name="Padilla G."/>
            <person name="Ferreira P."/>
            <person name="Barriuso J."/>
            <person name="Kellner H."/>
            <person name="Castanera R."/>
            <person name="Alfaro M."/>
            <person name="Ramirez L."/>
            <person name="Pisabarro A.G."/>
            <person name="Kuo A."/>
            <person name="Tritt A."/>
            <person name="Lipzen A."/>
            <person name="He G."/>
            <person name="Yan M."/>
            <person name="Ng V."/>
            <person name="Cullen D."/>
            <person name="Martin F."/>
            <person name="Rosso M.-N."/>
            <person name="Henrissat B."/>
            <person name="Hibbett D."/>
            <person name="Martinez A.T."/>
            <person name="Grigoriev I.V."/>
        </authorList>
    </citation>
    <scope>NUCLEOTIDE SEQUENCE</scope>
    <source>
        <strain evidence="2">CBS 247.69</strain>
    </source>
</reference>
<feature type="domain" description="Pyridoxamine 5'-phosphate oxidase Alr4036 family FMN-binding" evidence="1">
    <location>
        <begin position="6"/>
        <end position="101"/>
    </location>
</feature>
<dbReference type="InterPro" id="IPR024624">
    <property type="entry name" value="Pyridox_Oxase_Alr4036_FMN-bd"/>
</dbReference>
<evidence type="ECO:0000313" key="2">
    <source>
        <dbReference type="EMBL" id="KAF9469639.1"/>
    </source>
</evidence>
<dbReference type="Pfam" id="PF12766">
    <property type="entry name" value="Pyridox_oxase_2"/>
    <property type="match status" value="1"/>
</dbReference>
<organism evidence="2 3">
    <name type="scientific">Collybia nuda</name>
    <dbReference type="NCBI Taxonomy" id="64659"/>
    <lineage>
        <taxon>Eukaryota</taxon>
        <taxon>Fungi</taxon>
        <taxon>Dikarya</taxon>
        <taxon>Basidiomycota</taxon>
        <taxon>Agaricomycotina</taxon>
        <taxon>Agaricomycetes</taxon>
        <taxon>Agaricomycetidae</taxon>
        <taxon>Agaricales</taxon>
        <taxon>Tricholomatineae</taxon>
        <taxon>Clitocybaceae</taxon>
        <taxon>Collybia</taxon>
    </lineage>
</organism>
<name>A0A9P5YI06_9AGAR</name>
<dbReference type="Gene3D" id="2.30.110.10">
    <property type="entry name" value="Electron Transport, Fmn-binding Protein, Chain A"/>
    <property type="match status" value="1"/>
</dbReference>
<dbReference type="GO" id="GO:0010181">
    <property type="term" value="F:FMN binding"/>
    <property type="evidence" value="ECO:0007669"/>
    <property type="project" value="InterPro"/>
</dbReference>
<sequence>MASIVPRWKTAITSALAEHEKSVVFQLATIDPTTPVPLVRSHIFRASLSPTSSPSLSLIVTTTDIRTPKVSQIVSNPHVQLAWWIDGTQEQFRITGLASVIPFPTHALYRHFIDNAKNALSGSALAGLNREGFDWEAQRQKMFKGMSGHMKASWCRPVPGSPLVGGEEEAKRWPVKLEEPREDSDEETKKNWETALGNFALVIVDPTDVDMVELGVVPNRRSRFWRTASGEWESEALVP</sequence>
<dbReference type="PANTHER" id="PTHR28243:SF1">
    <property type="entry name" value="PYRIDOXAMINE 5'-PHOSPHATE OXIDASE ALR4036 FAMILY FMN-BINDING DOMAIN-CONTAINING PROTEIN"/>
    <property type="match status" value="1"/>
</dbReference>
<accession>A0A9P5YI06</accession>
<dbReference type="PANTHER" id="PTHR28243">
    <property type="entry name" value="AGL049CP"/>
    <property type="match status" value="1"/>
</dbReference>
<dbReference type="Proteomes" id="UP000807353">
    <property type="component" value="Unassembled WGS sequence"/>
</dbReference>
<evidence type="ECO:0000313" key="3">
    <source>
        <dbReference type="Proteomes" id="UP000807353"/>
    </source>
</evidence>
<dbReference type="EMBL" id="MU150229">
    <property type="protein sequence ID" value="KAF9469639.1"/>
    <property type="molecule type" value="Genomic_DNA"/>
</dbReference>
<dbReference type="OrthoDB" id="434253at2759"/>
<protein>
    <submittedName>
        <fullName evidence="2">Pyridoxamine 5'-phosphate oxidase-domain-containing protein</fullName>
    </submittedName>
</protein>
<dbReference type="AlphaFoldDB" id="A0A9P5YI06"/>
<comment type="caution">
    <text evidence="2">The sequence shown here is derived from an EMBL/GenBank/DDBJ whole genome shotgun (WGS) entry which is preliminary data.</text>
</comment>